<keyword evidence="2" id="KW-1185">Reference proteome</keyword>
<dbReference type="OrthoDB" id="9805906at2"/>
<accession>A0A5B9QLB6</accession>
<dbReference type="RefSeq" id="WP_068141691.1">
    <property type="nucleotide sequence ID" value="NZ_CP042914.1"/>
</dbReference>
<proteinExistence type="predicted"/>
<name>A0A5B9QLB6_9BACT</name>
<sequence length="263" mass="28632">MRHDLELDIQSQPTDSSCGPTCLAAVYQYWQDPVDLSQLIVEVGQLGSGGTLAVQLACHGLGRGYEAVINTYNLQLFDPTWFGPRGASDATVLADKLTQQLQQKRGRSDIDQHRLQVSTECYLRFLALGGQLQMRPLDEQLIVQSLTQGIPLLCGLSATYLYQECRERSHAVDNQGLSSTRDDVAGDPAGHFVVLHGYDRHSGHVFIADPLHPNPIAPTNKYAAPLSQVAASIHLGIVTYDANLLSLTPPPEQRDSFAGTGLS</sequence>
<reference evidence="1 2" key="1">
    <citation type="submission" date="2019-08" db="EMBL/GenBank/DDBJ databases">
        <title>Deep-cultivation of Planctomycetes and their phenomic and genomic characterization uncovers novel biology.</title>
        <authorList>
            <person name="Wiegand S."/>
            <person name="Jogler M."/>
            <person name="Boedeker C."/>
            <person name="Pinto D."/>
            <person name="Vollmers J."/>
            <person name="Rivas-Marin E."/>
            <person name="Kohn T."/>
            <person name="Peeters S.H."/>
            <person name="Heuer A."/>
            <person name="Rast P."/>
            <person name="Oberbeckmann S."/>
            <person name="Bunk B."/>
            <person name="Jeske O."/>
            <person name="Meyerdierks A."/>
            <person name="Storesund J.E."/>
            <person name="Kallscheuer N."/>
            <person name="Luecker S."/>
            <person name="Lage O.M."/>
            <person name="Pohl T."/>
            <person name="Merkel B.J."/>
            <person name="Hornburger P."/>
            <person name="Mueller R.-W."/>
            <person name="Bruemmer F."/>
            <person name="Labrenz M."/>
            <person name="Spormann A.M."/>
            <person name="Op den Camp H."/>
            <person name="Overmann J."/>
            <person name="Amann R."/>
            <person name="Jetten M.S.M."/>
            <person name="Mascher T."/>
            <person name="Medema M.H."/>
            <person name="Devos D.P."/>
            <person name="Kaster A.-K."/>
            <person name="Ovreas L."/>
            <person name="Rohde M."/>
            <person name="Galperin M.Y."/>
            <person name="Jogler C."/>
        </authorList>
    </citation>
    <scope>NUCLEOTIDE SEQUENCE [LARGE SCALE GENOMIC DNA]</scope>
    <source>
        <strain evidence="1 2">UC8</strain>
    </source>
</reference>
<evidence type="ECO:0000313" key="2">
    <source>
        <dbReference type="Proteomes" id="UP000325286"/>
    </source>
</evidence>
<dbReference type="EMBL" id="CP042914">
    <property type="protein sequence ID" value="QEG38315.1"/>
    <property type="molecule type" value="Genomic_DNA"/>
</dbReference>
<protein>
    <recommendedName>
        <fullName evidence="3">Peptidase C39 family protein</fullName>
    </recommendedName>
</protein>
<dbReference type="KEGG" id="rul:UC8_02720"/>
<gene>
    <name evidence="1" type="ORF">UC8_02720</name>
</gene>
<dbReference type="Proteomes" id="UP000325286">
    <property type="component" value="Chromosome"/>
</dbReference>
<evidence type="ECO:0008006" key="3">
    <source>
        <dbReference type="Google" id="ProtNLM"/>
    </source>
</evidence>
<evidence type="ECO:0000313" key="1">
    <source>
        <dbReference type="EMBL" id="QEG38315.1"/>
    </source>
</evidence>
<dbReference type="AlphaFoldDB" id="A0A5B9QLB6"/>
<organism evidence="1 2">
    <name type="scientific">Roseimaritima ulvae</name>
    <dbReference type="NCBI Taxonomy" id="980254"/>
    <lineage>
        <taxon>Bacteria</taxon>
        <taxon>Pseudomonadati</taxon>
        <taxon>Planctomycetota</taxon>
        <taxon>Planctomycetia</taxon>
        <taxon>Pirellulales</taxon>
        <taxon>Pirellulaceae</taxon>
        <taxon>Roseimaritima</taxon>
    </lineage>
</organism>